<dbReference type="eggNOG" id="COG2226">
    <property type="taxonomic scope" value="Bacteria"/>
</dbReference>
<protein>
    <recommendedName>
        <fullName evidence="1">Methyltransferase type 11 domain-containing protein</fullName>
    </recommendedName>
</protein>
<dbReference type="InterPro" id="IPR029063">
    <property type="entry name" value="SAM-dependent_MTases_sf"/>
</dbReference>
<dbReference type="InterPro" id="IPR013216">
    <property type="entry name" value="Methyltransf_11"/>
</dbReference>
<sequence>MQTPPAQAPGDRELVDLNRRFYDSLWSGARLVEPRRFNTWPLVQSLGPSAERRLEVAPGLRPRLPIEGTQFVDISGPALGTLRDRGAQVAFGEVTALPFAAAAFDLVCALDIIEHVDDEDGALAELSRVAKPGAAVLISTPLHPEQWTPFDDFVGHKRRYEPDRLLAKLAQHHLQVERSAVFGMQPPSSRLVELGMWWLAHHRERALWWYNKVLMPLGLRFQKELHFVPGMIPTAGVDEVLLVCRSVAPARENSAPADAPV</sequence>
<evidence type="ECO:0000313" key="3">
    <source>
        <dbReference type="Proteomes" id="UP000000366"/>
    </source>
</evidence>
<proteinExistence type="predicted"/>
<dbReference type="STRING" id="420662.Mpe_A2661"/>
<name>A2SJ76_METPP</name>
<accession>A2SJ76</accession>
<evidence type="ECO:0000259" key="1">
    <source>
        <dbReference type="Pfam" id="PF08241"/>
    </source>
</evidence>
<gene>
    <name evidence="2" type="ordered locus">Mpe_A2661</name>
</gene>
<dbReference type="GO" id="GO:0008757">
    <property type="term" value="F:S-adenosylmethionine-dependent methyltransferase activity"/>
    <property type="evidence" value="ECO:0007669"/>
    <property type="project" value="InterPro"/>
</dbReference>
<dbReference type="Pfam" id="PF08241">
    <property type="entry name" value="Methyltransf_11"/>
    <property type="match status" value="1"/>
</dbReference>
<dbReference type="KEGG" id="mpt:Mpe_A2661"/>
<dbReference type="EMBL" id="CP000555">
    <property type="protein sequence ID" value="ABM95615.1"/>
    <property type="molecule type" value="Genomic_DNA"/>
</dbReference>
<dbReference type="SUPFAM" id="SSF53335">
    <property type="entry name" value="S-adenosyl-L-methionine-dependent methyltransferases"/>
    <property type="match status" value="1"/>
</dbReference>
<dbReference type="AlphaFoldDB" id="A2SJ76"/>
<dbReference type="HOGENOM" id="CLU_1064809_0_0_4"/>
<feature type="domain" description="Methyltransferase type 11" evidence="1">
    <location>
        <begin position="72"/>
        <end position="137"/>
    </location>
</feature>
<dbReference type="Proteomes" id="UP000000366">
    <property type="component" value="Chromosome"/>
</dbReference>
<organism evidence="2 3">
    <name type="scientific">Methylibium petroleiphilum (strain ATCC BAA-1232 / LMG 22953 / PM1)</name>
    <dbReference type="NCBI Taxonomy" id="420662"/>
    <lineage>
        <taxon>Bacteria</taxon>
        <taxon>Pseudomonadati</taxon>
        <taxon>Pseudomonadota</taxon>
        <taxon>Betaproteobacteria</taxon>
        <taxon>Burkholderiales</taxon>
        <taxon>Sphaerotilaceae</taxon>
        <taxon>Methylibium</taxon>
    </lineage>
</organism>
<dbReference type="Gene3D" id="3.40.50.150">
    <property type="entry name" value="Vaccinia Virus protein VP39"/>
    <property type="match status" value="1"/>
</dbReference>
<reference evidence="2 3" key="1">
    <citation type="journal article" date="2007" name="J. Bacteriol.">
        <title>Whole-genome analysis of the methyl tert-butyl ether-degrading beta-proteobacterium Methylibium petroleiphilum PM1.</title>
        <authorList>
            <person name="Kane S.R."/>
            <person name="Chakicherla A.Y."/>
            <person name="Chain P.S.G."/>
            <person name="Schmidt R."/>
            <person name="Shin M.W."/>
            <person name="Legler T.C."/>
            <person name="Scow K.M."/>
            <person name="Larimer F.W."/>
            <person name="Lucas S.M."/>
            <person name="Richardson P.M."/>
            <person name="Hristova K.R."/>
        </authorList>
    </citation>
    <scope>NUCLEOTIDE SEQUENCE [LARGE SCALE GENOMIC DNA]</scope>
    <source>
        <strain evidence="3">ATCC BAA-1232 / LMG 22953 / PM1</strain>
    </source>
</reference>
<keyword evidence="3" id="KW-1185">Reference proteome</keyword>
<evidence type="ECO:0000313" key="2">
    <source>
        <dbReference type="EMBL" id="ABM95615.1"/>
    </source>
</evidence>
<dbReference type="RefSeq" id="WP_011830245.1">
    <property type="nucleotide sequence ID" value="NC_008825.1"/>
</dbReference>